<comment type="caution">
    <text evidence="8">The sequence shown here is derived from an EMBL/GenBank/DDBJ whole genome shotgun (WGS) entry which is preliminary data.</text>
</comment>
<sequence>MAIRKTYISVGYSCVGILVGFSAFLVWNIAYKQPWTAAMGGLSGTFLAVFQMQVSCLPRQHFWVS</sequence>
<keyword evidence="3" id="KW-0813">Transport</keyword>
<dbReference type="InterPro" id="IPR026218">
    <property type="entry name" value="HRG"/>
</dbReference>
<dbReference type="PRINTS" id="PR02095">
    <property type="entry name" value="TRNSPORTRHRG"/>
</dbReference>
<dbReference type="GO" id="GO:0015232">
    <property type="term" value="F:heme transmembrane transporter activity"/>
    <property type="evidence" value="ECO:0007669"/>
    <property type="project" value="UniProtKB-ARBA"/>
</dbReference>
<dbReference type="Proteomes" id="UP001529510">
    <property type="component" value="Unassembled WGS sequence"/>
</dbReference>
<evidence type="ECO:0000313" key="9">
    <source>
        <dbReference type="Proteomes" id="UP001529510"/>
    </source>
</evidence>
<evidence type="ECO:0000256" key="7">
    <source>
        <dbReference type="SAM" id="Phobius"/>
    </source>
</evidence>
<evidence type="ECO:0000256" key="6">
    <source>
        <dbReference type="ARBA" id="ARBA00023136"/>
    </source>
</evidence>
<proteinExistence type="inferred from homology"/>
<comment type="similarity">
    <text evidence="2">Belongs to the HRG family.</text>
</comment>
<feature type="non-terminal residue" evidence="8">
    <location>
        <position position="1"/>
    </location>
</feature>
<reference evidence="8 9" key="1">
    <citation type="submission" date="2024-05" db="EMBL/GenBank/DDBJ databases">
        <title>Genome sequencing and assembly of Indian major carp, Cirrhinus mrigala (Hamilton, 1822).</title>
        <authorList>
            <person name="Mohindra V."/>
            <person name="Chowdhury L.M."/>
            <person name="Lal K."/>
            <person name="Jena J.K."/>
        </authorList>
    </citation>
    <scope>NUCLEOTIDE SEQUENCE [LARGE SCALE GENOMIC DNA]</scope>
    <source>
        <strain evidence="8">CM1030</strain>
        <tissue evidence="8">Blood</tissue>
    </source>
</reference>
<keyword evidence="4 7" id="KW-0812">Transmembrane</keyword>
<evidence type="ECO:0000256" key="3">
    <source>
        <dbReference type="ARBA" id="ARBA00022448"/>
    </source>
</evidence>
<dbReference type="EMBL" id="JAMKFB020000006">
    <property type="protein sequence ID" value="KAL0191320.1"/>
    <property type="molecule type" value="Genomic_DNA"/>
</dbReference>
<dbReference type="GO" id="GO:0016020">
    <property type="term" value="C:membrane"/>
    <property type="evidence" value="ECO:0007669"/>
    <property type="project" value="UniProtKB-SubCell"/>
</dbReference>
<organism evidence="8 9">
    <name type="scientific">Cirrhinus mrigala</name>
    <name type="common">Mrigala</name>
    <dbReference type="NCBI Taxonomy" id="683832"/>
    <lineage>
        <taxon>Eukaryota</taxon>
        <taxon>Metazoa</taxon>
        <taxon>Chordata</taxon>
        <taxon>Craniata</taxon>
        <taxon>Vertebrata</taxon>
        <taxon>Euteleostomi</taxon>
        <taxon>Actinopterygii</taxon>
        <taxon>Neopterygii</taxon>
        <taxon>Teleostei</taxon>
        <taxon>Ostariophysi</taxon>
        <taxon>Cypriniformes</taxon>
        <taxon>Cyprinidae</taxon>
        <taxon>Labeoninae</taxon>
        <taxon>Labeonini</taxon>
        <taxon>Cirrhinus</taxon>
    </lineage>
</organism>
<accession>A0ABD0QZX2</accession>
<evidence type="ECO:0000256" key="2">
    <source>
        <dbReference type="ARBA" id="ARBA00006203"/>
    </source>
</evidence>
<keyword evidence="5 7" id="KW-1133">Transmembrane helix</keyword>
<evidence type="ECO:0000256" key="1">
    <source>
        <dbReference type="ARBA" id="ARBA00004141"/>
    </source>
</evidence>
<evidence type="ECO:0000313" key="8">
    <source>
        <dbReference type="EMBL" id="KAL0191320.1"/>
    </source>
</evidence>
<dbReference type="AlphaFoldDB" id="A0ABD0QZX2"/>
<comment type="subcellular location">
    <subcellularLocation>
        <location evidence="1">Membrane</location>
        <topology evidence="1">Multi-pass membrane protein</topology>
    </subcellularLocation>
</comment>
<keyword evidence="9" id="KW-1185">Reference proteome</keyword>
<gene>
    <name evidence="8" type="ORF">M9458_014018</name>
</gene>
<keyword evidence="6 7" id="KW-0472">Membrane</keyword>
<name>A0ABD0QZX2_CIRMR</name>
<feature type="transmembrane region" description="Helical" evidence="7">
    <location>
        <begin position="7"/>
        <end position="29"/>
    </location>
</feature>
<evidence type="ECO:0000256" key="4">
    <source>
        <dbReference type="ARBA" id="ARBA00022692"/>
    </source>
</evidence>
<evidence type="ECO:0000256" key="5">
    <source>
        <dbReference type="ARBA" id="ARBA00022989"/>
    </source>
</evidence>
<protein>
    <submittedName>
        <fullName evidence="8">Uncharacterized protein</fullName>
    </submittedName>
</protein>